<keyword evidence="2" id="KW-1185">Reference proteome</keyword>
<organism evidence="1 2">
    <name type="scientific">Tetracentron sinense</name>
    <name type="common">Spur-leaf</name>
    <dbReference type="NCBI Taxonomy" id="13715"/>
    <lineage>
        <taxon>Eukaryota</taxon>
        <taxon>Viridiplantae</taxon>
        <taxon>Streptophyta</taxon>
        <taxon>Embryophyta</taxon>
        <taxon>Tracheophyta</taxon>
        <taxon>Spermatophyta</taxon>
        <taxon>Magnoliopsida</taxon>
        <taxon>Trochodendrales</taxon>
        <taxon>Trochodendraceae</taxon>
        <taxon>Tetracentron</taxon>
    </lineage>
</organism>
<dbReference type="EMBL" id="JABCRI010000007">
    <property type="protein sequence ID" value="KAF8402566.1"/>
    <property type="molecule type" value="Genomic_DNA"/>
</dbReference>
<protein>
    <submittedName>
        <fullName evidence="1">Uncharacterized protein</fullName>
    </submittedName>
</protein>
<sequence>MSSEITERILEVLCKIVQMGACGGGSNSSSLPCNNFRKRKSRARRNGCNSVAETLAKWKEYNDQLNYVNKRGKRIREVPAKGSKKGCMKESTTTYNHFEVCVAEDPKELEVHKIKPEDGEAESRTNSRPPAVVEAAMPTSMIKEEPIDVMDDGVFSGFDTEPNYLQSFSMEEDAFDVGELLDTFDVDELLGAIDADPRCGNSGPMPDWNYNVGEAGFPDKEQLQCGLSSDISYEFQNSDAKLLGSEQAPSDVDYRYDILKLVSQDNDYNFGLDEQELLDLGFPSSEF</sequence>
<dbReference type="OrthoDB" id="550883at2759"/>
<evidence type="ECO:0000313" key="1">
    <source>
        <dbReference type="EMBL" id="KAF8402566.1"/>
    </source>
</evidence>
<comment type="caution">
    <text evidence="1">The sequence shown here is derived from an EMBL/GenBank/DDBJ whole genome shotgun (WGS) entry which is preliminary data.</text>
</comment>
<gene>
    <name evidence="1" type="ORF">HHK36_010652</name>
</gene>
<name>A0A834ZAT5_TETSI</name>
<dbReference type="Proteomes" id="UP000655225">
    <property type="component" value="Unassembled WGS sequence"/>
</dbReference>
<dbReference type="AlphaFoldDB" id="A0A834ZAT5"/>
<accession>A0A834ZAT5</accession>
<proteinExistence type="predicted"/>
<reference evidence="1 2" key="1">
    <citation type="submission" date="2020-04" db="EMBL/GenBank/DDBJ databases">
        <title>Plant Genome Project.</title>
        <authorList>
            <person name="Zhang R.-G."/>
        </authorList>
    </citation>
    <scope>NUCLEOTIDE SEQUENCE [LARGE SCALE GENOMIC DNA]</scope>
    <source>
        <strain evidence="1">YNK0</strain>
        <tissue evidence="1">Leaf</tissue>
    </source>
</reference>
<evidence type="ECO:0000313" key="2">
    <source>
        <dbReference type="Proteomes" id="UP000655225"/>
    </source>
</evidence>